<dbReference type="PANTHER" id="PTHR43626">
    <property type="entry name" value="ACYL-COA N-ACYLTRANSFERASE"/>
    <property type="match status" value="1"/>
</dbReference>
<dbReference type="PROSITE" id="PS51186">
    <property type="entry name" value="GNAT"/>
    <property type="match status" value="1"/>
</dbReference>
<reference evidence="4 5" key="1">
    <citation type="journal article" date="2016" name="Genome Biol. Evol.">
        <title>Comparative Genomics of Campylobacter fetus from Reptiles and Mammals Reveals Divergent Evolution in Host-Associated Lineages.</title>
        <authorList>
            <person name="Gilbert M.J."/>
            <person name="Miller W.G."/>
            <person name="Yee E."/>
            <person name="Zomer A.L."/>
            <person name="van der Graaf-van Bloois L."/>
            <person name="Fitzgerald C."/>
            <person name="Forbes K.J."/>
            <person name="Meric G."/>
            <person name="Sheppard S.K."/>
            <person name="Wagenaar J.A."/>
            <person name="Duim B."/>
        </authorList>
    </citation>
    <scope>NUCLEOTIDE SEQUENCE [LARGE SCALE GENOMIC DNA]</scope>
    <source>
        <strain evidence="4 5">12S02225-3</strain>
    </source>
</reference>
<sequence length="152" mass="17369">MITYKKAKLKNIPLMQSIVKNEIENGIILPRNDDEIATNIRSYTLAYKDDELVGYSALHIHAPNLAEVRSLVVKESLRGQSIGGGLVKELLKEAKDLEIEQVFTLTYQKSFFEKLGFNEIPKEKLPAQKIWADCIKCKHFPVCNEIALIYYL</sequence>
<dbReference type="InterPro" id="IPR000182">
    <property type="entry name" value="GNAT_dom"/>
</dbReference>
<dbReference type="AlphaFoldDB" id="A0AAX0HDJ1"/>
<proteinExistence type="predicted"/>
<evidence type="ECO:0000259" key="3">
    <source>
        <dbReference type="PROSITE" id="PS51186"/>
    </source>
</evidence>
<dbReference type="PANTHER" id="PTHR43626:SF4">
    <property type="entry name" value="GCN5-RELATED N-ACETYLTRANSFERASE 2, CHLOROPLASTIC"/>
    <property type="match status" value="1"/>
</dbReference>
<dbReference type="GO" id="GO:0005737">
    <property type="term" value="C:cytoplasm"/>
    <property type="evidence" value="ECO:0007669"/>
    <property type="project" value="TreeGrafter"/>
</dbReference>
<organism evidence="4 5">
    <name type="scientific">Campylobacter fetus subsp. testudinum</name>
    <dbReference type="NCBI Taxonomy" id="1507806"/>
    <lineage>
        <taxon>Bacteria</taxon>
        <taxon>Pseudomonadati</taxon>
        <taxon>Campylobacterota</taxon>
        <taxon>Epsilonproteobacteria</taxon>
        <taxon>Campylobacterales</taxon>
        <taxon>Campylobacteraceae</taxon>
        <taxon>Campylobacter</taxon>
    </lineage>
</organism>
<evidence type="ECO:0000313" key="4">
    <source>
        <dbReference type="EMBL" id="OCR91663.1"/>
    </source>
</evidence>
<dbReference type="Pfam" id="PF00583">
    <property type="entry name" value="Acetyltransf_1"/>
    <property type="match status" value="1"/>
</dbReference>
<keyword evidence="1" id="KW-0808">Transferase</keyword>
<name>A0AAX0HDJ1_CAMFE</name>
<dbReference type="SUPFAM" id="SSF55729">
    <property type="entry name" value="Acyl-CoA N-acyltransferases (Nat)"/>
    <property type="match status" value="1"/>
</dbReference>
<evidence type="ECO:0000256" key="2">
    <source>
        <dbReference type="ARBA" id="ARBA00023315"/>
    </source>
</evidence>
<protein>
    <submittedName>
        <fullName evidence="4">Acetyltransferase</fullName>
    </submittedName>
</protein>
<dbReference type="Proteomes" id="UP000093100">
    <property type="component" value="Unassembled WGS sequence"/>
</dbReference>
<evidence type="ECO:0000313" key="5">
    <source>
        <dbReference type="Proteomes" id="UP000093100"/>
    </source>
</evidence>
<comment type="caution">
    <text evidence="4">The sequence shown here is derived from an EMBL/GenBank/DDBJ whole genome shotgun (WGS) entry which is preliminary data.</text>
</comment>
<feature type="domain" description="N-acetyltransferase" evidence="3">
    <location>
        <begin position="2"/>
        <end position="141"/>
    </location>
</feature>
<accession>A0AAX0HDJ1</accession>
<dbReference type="EMBL" id="LFLK01000001">
    <property type="protein sequence ID" value="OCR91663.1"/>
    <property type="molecule type" value="Genomic_DNA"/>
</dbReference>
<dbReference type="NCBIfam" id="NF005840">
    <property type="entry name" value="PRK07757.1"/>
    <property type="match status" value="1"/>
</dbReference>
<dbReference type="Gene3D" id="3.40.630.30">
    <property type="match status" value="1"/>
</dbReference>
<evidence type="ECO:0000256" key="1">
    <source>
        <dbReference type="ARBA" id="ARBA00022679"/>
    </source>
</evidence>
<keyword evidence="2" id="KW-0012">Acyltransferase</keyword>
<dbReference type="RefSeq" id="WP_065840888.1">
    <property type="nucleotide sequence ID" value="NZ_LFLK01000001.1"/>
</dbReference>
<dbReference type="InterPro" id="IPR045039">
    <property type="entry name" value="NSI-like"/>
</dbReference>
<gene>
    <name evidence="4" type="ORF">CFT12S02225_00980</name>
</gene>
<dbReference type="GO" id="GO:0008080">
    <property type="term" value="F:N-acetyltransferase activity"/>
    <property type="evidence" value="ECO:0007669"/>
    <property type="project" value="InterPro"/>
</dbReference>
<dbReference type="CDD" id="cd04301">
    <property type="entry name" value="NAT_SF"/>
    <property type="match status" value="1"/>
</dbReference>
<dbReference type="InterPro" id="IPR016181">
    <property type="entry name" value="Acyl_CoA_acyltransferase"/>
</dbReference>